<feature type="non-terminal residue" evidence="2">
    <location>
        <position position="766"/>
    </location>
</feature>
<gene>
    <name evidence="2" type="ORF">GLOTRDRAFT_97269</name>
</gene>
<dbReference type="GeneID" id="19309988"/>
<dbReference type="OrthoDB" id="2919059at2759"/>
<evidence type="ECO:0000256" key="1">
    <source>
        <dbReference type="SAM" id="MobiDB-lite"/>
    </source>
</evidence>
<feature type="compositionally biased region" description="Low complexity" evidence="1">
    <location>
        <begin position="259"/>
        <end position="270"/>
    </location>
</feature>
<feature type="region of interest" description="Disordered" evidence="1">
    <location>
        <begin position="242"/>
        <end position="270"/>
    </location>
</feature>
<name>S7PRN2_GLOTA</name>
<dbReference type="AlphaFoldDB" id="S7PRN2"/>
<accession>S7PRN2</accession>
<protein>
    <submittedName>
        <fullName evidence="2">Uncharacterized protein</fullName>
    </submittedName>
</protein>
<feature type="compositionally biased region" description="Polar residues" evidence="1">
    <location>
        <begin position="242"/>
        <end position="254"/>
    </location>
</feature>
<dbReference type="Proteomes" id="UP000030669">
    <property type="component" value="Unassembled WGS sequence"/>
</dbReference>
<proteinExistence type="predicted"/>
<reference evidence="2 3" key="1">
    <citation type="journal article" date="2012" name="Science">
        <title>The Paleozoic origin of enzymatic lignin decomposition reconstructed from 31 fungal genomes.</title>
        <authorList>
            <person name="Floudas D."/>
            <person name="Binder M."/>
            <person name="Riley R."/>
            <person name="Barry K."/>
            <person name="Blanchette R.A."/>
            <person name="Henrissat B."/>
            <person name="Martinez A.T."/>
            <person name="Otillar R."/>
            <person name="Spatafora J.W."/>
            <person name="Yadav J.S."/>
            <person name="Aerts A."/>
            <person name="Benoit I."/>
            <person name="Boyd A."/>
            <person name="Carlson A."/>
            <person name="Copeland A."/>
            <person name="Coutinho P.M."/>
            <person name="de Vries R.P."/>
            <person name="Ferreira P."/>
            <person name="Findley K."/>
            <person name="Foster B."/>
            <person name="Gaskell J."/>
            <person name="Glotzer D."/>
            <person name="Gorecki P."/>
            <person name="Heitman J."/>
            <person name="Hesse C."/>
            <person name="Hori C."/>
            <person name="Igarashi K."/>
            <person name="Jurgens J.A."/>
            <person name="Kallen N."/>
            <person name="Kersten P."/>
            <person name="Kohler A."/>
            <person name="Kuees U."/>
            <person name="Kumar T.K.A."/>
            <person name="Kuo A."/>
            <person name="LaButti K."/>
            <person name="Larrondo L.F."/>
            <person name="Lindquist E."/>
            <person name="Ling A."/>
            <person name="Lombard V."/>
            <person name="Lucas S."/>
            <person name="Lundell T."/>
            <person name="Martin R."/>
            <person name="McLaughlin D.J."/>
            <person name="Morgenstern I."/>
            <person name="Morin E."/>
            <person name="Murat C."/>
            <person name="Nagy L.G."/>
            <person name="Nolan M."/>
            <person name="Ohm R.A."/>
            <person name="Patyshakuliyeva A."/>
            <person name="Rokas A."/>
            <person name="Ruiz-Duenas F.J."/>
            <person name="Sabat G."/>
            <person name="Salamov A."/>
            <person name="Samejima M."/>
            <person name="Schmutz J."/>
            <person name="Slot J.C."/>
            <person name="St John F."/>
            <person name="Stenlid J."/>
            <person name="Sun H."/>
            <person name="Sun S."/>
            <person name="Syed K."/>
            <person name="Tsang A."/>
            <person name="Wiebenga A."/>
            <person name="Young D."/>
            <person name="Pisabarro A."/>
            <person name="Eastwood D.C."/>
            <person name="Martin F."/>
            <person name="Cullen D."/>
            <person name="Grigoriev I.V."/>
            <person name="Hibbett D.S."/>
        </authorList>
    </citation>
    <scope>NUCLEOTIDE SEQUENCE [LARGE SCALE GENOMIC DNA]</scope>
    <source>
        <strain evidence="2 3">ATCC 11539</strain>
    </source>
</reference>
<dbReference type="KEGG" id="gtr:GLOTRDRAFT_97269"/>
<dbReference type="HOGENOM" id="CLU_365085_0_0_1"/>
<evidence type="ECO:0000313" key="2">
    <source>
        <dbReference type="EMBL" id="EPQ50038.1"/>
    </source>
</evidence>
<sequence length="766" mass="85069">MRCARPKRMPTFDTRYARAIHPCYSSTSAARILPGVGRATSIVTLPVHIQWQRMDSTPDEVSMQVDDPDVNADTYMHSPERACCNEPLAPLSQPRASPNGKTCAIPRPSENSYGSSVWLRPDDELHPISHAHLLVPRRSRVDIPFPIACIAPHDEIYELLSSAVFQKHVLGVGQPMLGFTFDPMESYLQVIVAWLSPQRMDDHECPWRVTLIEDDKHSEGGSREHVERWLRDSLGRLISPAMSDSNRFLSPPSQKTRRSGSMGSAVSSSPSFLHAIPSSIPAARAKEIRNEVRDRIDENAVLKSGFVAPVPTGHWCSYRRLWERGRKLSASQAAKPSRERKAYDLPGEILYDRRVISTVWPSTVVDVPSNWPHSSTFIDIWKMLFLRSLSTTDKEWFYGTFKFSDVKFSLPETSGPHAHMQKGSAKSGDNPQSFLSVGSTQEYYFSKLDEDSFRAFLNFQNDLEYEKALRHATSLSPLLPIGPENLDTFKRVVPTICSASDEARALRECLGGKKPNEAECRLMWDKIIKVIFPGVTTFGDGSFTDMTMERPVSASRNLISDAVLGGTSSFHDLKLEYRDLQSGSDDRSAREVVWSRLQVTPEAADGEAHDAARALREILKQESNRGDGVLSKALVDRIFERDDSVARWNKNTEDDIDIKARVLHSYNLGVCDTLVLAGAPFVFPESNAALVKDFSVIQTVYDAQKQPDATSTSNDDPETIAVDVEEAPETGSGAEAPGTNTNSAVQLPLAPSSMHCVVALAKQAIP</sequence>
<keyword evidence="3" id="KW-1185">Reference proteome</keyword>
<dbReference type="RefSeq" id="XP_007871506.1">
    <property type="nucleotide sequence ID" value="XM_007873315.1"/>
</dbReference>
<organism evidence="2 3">
    <name type="scientific">Gloeophyllum trabeum (strain ATCC 11539 / FP-39264 / Madison 617)</name>
    <name type="common">Brown rot fungus</name>
    <dbReference type="NCBI Taxonomy" id="670483"/>
    <lineage>
        <taxon>Eukaryota</taxon>
        <taxon>Fungi</taxon>
        <taxon>Dikarya</taxon>
        <taxon>Basidiomycota</taxon>
        <taxon>Agaricomycotina</taxon>
        <taxon>Agaricomycetes</taxon>
        <taxon>Gloeophyllales</taxon>
        <taxon>Gloeophyllaceae</taxon>
        <taxon>Gloeophyllum</taxon>
    </lineage>
</organism>
<dbReference type="EMBL" id="KB469391">
    <property type="protein sequence ID" value="EPQ50038.1"/>
    <property type="molecule type" value="Genomic_DNA"/>
</dbReference>
<evidence type="ECO:0000313" key="3">
    <source>
        <dbReference type="Proteomes" id="UP000030669"/>
    </source>
</evidence>